<evidence type="ECO:0000313" key="2">
    <source>
        <dbReference type="EMBL" id="VVO01191.1"/>
    </source>
</evidence>
<organism evidence="2 3">
    <name type="scientific">Pseudomonas fluorescens</name>
    <dbReference type="NCBI Taxonomy" id="294"/>
    <lineage>
        <taxon>Bacteria</taxon>
        <taxon>Pseudomonadati</taxon>
        <taxon>Pseudomonadota</taxon>
        <taxon>Gammaproteobacteria</taxon>
        <taxon>Pseudomonadales</taxon>
        <taxon>Pseudomonadaceae</taxon>
        <taxon>Pseudomonas</taxon>
    </lineage>
</organism>
<dbReference type="Proteomes" id="UP000337909">
    <property type="component" value="Unassembled WGS sequence"/>
</dbReference>
<evidence type="ECO:0000313" key="3">
    <source>
        <dbReference type="Proteomes" id="UP000337909"/>
    </source>
</evidence>
<sequence length="897" mass="99328">MTSAFPTLDQAQEKRIAAVHGGFLYQHLFAVACLLKARACQVTRIVIERDEDVEIVMNGCRVYVQVKTRSGSIIPSDVDSAFQRFDRLRTEHTEGRRQGDARFVIATNQPPGPVMTRTIADGGLPDDVYFQYPGRSVPADLECLPECWEDLAIAVQFCTGLASQIPHAMLVPESLVWKLAGRVMAAATGNNALGGYAFETSALPELFEQLLTQLQGFPAPLPSYRPQIDEPAIDTGNRIRIVCGFSGAGKTSWCAQTSMLSPDRCIYFNASETTGAALTSSVVREIAGNLTDQPHEVREIFAPGASGVDALHALDRYLLQQGVQPIVVIDNAHEIPAQNLQTVFSCTANVRFILLCQPTGSTQEIELLTGVSREVLRGWDLDTLASEAARLGARGDIATMARLHQQTAGMPLYLHSAARLAVQDYSGDVASLCNALEDQSNLDTTAQQVILTRVFEGLSDDCQHFLAFLSMVDVVLTVGEINTLMNAYMKLNPPHVSAVIRTLRPLGVLEVFGSKELKIHDAMRVIGASHLQKSFPLQLIHAKKVLKDVLYKSLVEARNHHRLSLFVRILVDLGEIEIIIDLAGEEMFHEMGLGDIFVASLEEAASSTKLKPEARFWALDALVFSALASIDTSHVERYLASMEQLLEHNKLTDKAILSYQNKNMSWLAFQKDASGVRNSIQQMQTERPLSAQYRRILDYNAAVALWRVDRPIEAEETLMRVIQEYLDVLDINEAWILGRSMAEVADFFSQSGADSDDVKHLADAFELKCILLKNRGILPTTLRLFAFKFYVIVGAINSAVRVGLDAVQDLLDRRDFPGARRMLEDSVLPLIREHKLLDELISARSFYAVVLAYCRDFDAAEREMDGIEAYRGGFSDAQRAEVNNQAVLIGELRSISE</sequence>
<protein>
    <recommendedName>
        <fullName evidence="1">ORC1/DEAH AAA+ ATPase domain-containing protein</fullName>
    </recommendedName>
</protein>
<dbReference type="EMBL" id="CABVHQ010000023">
    <property type="protein sequence ID" value="VVO01191.1"/>
    <property type="molecule type" value="Genomic_DNA"/>
</dbReference>
<dbReference type="AlphaFoldDB" id="A0A5E7CAH7"/>
<dbReference type="GO" id="GO:0016887">
    <property type="term" value="F:ATP hydrolysis activity"/>
    <property type="evidence" value="ECO:0007669"/>
    <property type="project" value="InterPro"/>
</dbReference>
<dbReference type="Pfam" id="PF13401">
    <property type="entry name" value="AAA_22"/>
    <property type="match status" value="1"/>
</dbReference>
<dbReference type="SUPFAM" id="SSF52540">
    <property type="entry name" value="P-loop containing nucleoside triphosphate hydrolases"/>
    <property type="match status" value="1"/>
</dbReference>
<accession>A0A5E7CAH7</accession>
<feature type="domain" description="ORC1/DEAH AAA+ ATPase" evidence="1">
    <location>
        <begin position="236"/>
        <end position="358"/>
    </location>
</feature>
<dbReference type="InterPro" id="IPR049945">
    <property type="entry name" value="AAA_22"/>
</dbReference>
<name>A0A5E7CAH7_PSEFL</name>
<reference evidence="2 3" key="1">
    <citation type="submission" date="2019-09" db="EMBL/GenBank/DDBJ databases">
        <authorList>
            <person name="Chandra G."/>
            <person name="Truman W A."/>
        </authorList>
    </citation>
    <scope>NUCLEOTIDE SEQUENCE [LARGE SCALE GENOMIC DNA]</scope>
    <source>
        <strain evidence="2">PS691</strain>
    </source>
</reference>
<gene>
    <name evidence="2" type="ORF">PS691_02644</name>
</gene>
<evidence type="ECO:0000259" key="1">
    <source>
        <dbReference type="Pfam" id="PF13401"/>
    </source>
</evidence>
<dbReference type="InterPro" id="IPR027417">
    <property type="entry name" value="P-loop_NTPase"/>
</dbReference>
<dbReference type="OrthoDB" id="1441538at2"/>
<proteinExistence type="predicted"/>
<dbReference type="RefSeq" id="WP_150642635.1">
    <property type="nucleotide sequence ID" value="NZ_CABVHQ010000023.1"/>
</dbReference>